<dbReference type="GO" id="GO:0016705">
    <property type="term" value="F:oxidoreductase activity, acting on paired donors, with incorporation or reduction of molecular oxygen"/>
    <property type="evidence" value="ECO:0007669"/>
    <property type="project" value="InterPro"/>
</dbReference>
<gene>
    <name evidence="3" type="ORF">FAZ69_01980</name>
</gene>
<dbReference type="PRINTS" id="PR00359">
    <property type="entry name" value="BP450"/>
</dbReference>
<protein>
    <submittedName>
        <fullName evidence="3">Cytochrome P450</fullName>
    </submittedName>
</protein>
<evidence type="ECO:0000256" key="2">
    <source>
        <dbReference type="RuleBase" id="RU000461"/>
    </source>
</evidence>
<comment type="similarity">
    <text evidence="1 2">Belongs to the cytochrome P450 family.</text>
</comment>
<organism evidence="3 4">
    <name type="scientific">Trinickia terrae</name>
    <dbReference type="NCBI Taxonomy" id="2571161"/>
    <lineage>
        <taxon>Bacteria</taxon>
        <taxon>Pseudomonadati</taxon>
        <taxon>Pseudomonadota</taxon>
        <taxon>Betaproteobacteria</taxon>
        <taxon>Burkholderiales</taxon>
        <taxon>Burkholderiaceae</taxon>
        <taxon>Trinickia</taxon>
    </lineage>
</organism>
<keyword evidence="2" id="KW-0560">Oxidoreductase</keyword>
<evidence type="ECO:0000313" key="4">
    <source>
        <dbReference type="Proteomes" id="UP000305539"/>
    </source>
</evidence>
<comment type="caution">
    <text evidence="3">The sequence shown here is derived from an EMBL/GenBank/DDBJ whole genome shotgun (WGS) entry which is preliminary data.</text>
</comment>
<dbReference type="EMBL" id="SWJE01000001">
    <property type="protein sequence ID" value="TKC92469.1"/>
    <property type="molecule type" value="Genomic_DNA"/>
</dbReference>
<keyword evidence="2" id="KW-0408">Iron</keyword>
<sequence length="413" mass="43723">MNPIDPIDAVAHADPYPYYAGLTANAPFVFEPRLRLWLAASAEAVTEVLAHPELRVRPAAEPVPKAIAGAPSGEVFARLARMNDGAPHRAPKLALQHVLGGLDLQAVSTLARGIAADSERELQRPGDLSAWLFETPVQVVASLLGFADETLPGVVAWMADFVACLSPLSTPEQLARANDAARVLVQRVESLVAHAAAREGTQGDRSSAPGMSGGASLVALVRREAEATGWEDADALAANLVGLLSQTYEATAGLIGNTVVALITQPGVESEVRRAPDRLAGLIRETSRFDSPVQNTRRFVAADTTVCGERLEAGAAILVLLAAANRDPAANARPHEFLLDRPRRRVFGFGHGMHACPGEQLAYTIASAAVGVLLERTTLAGRDDLDWSYRASANARLPVFTAMRDARPAARAG</sequence>
<proteinExistence type="inferred from homology"/>
<evidence type="ECO:0000256" key="1">
    <source>
        <dbReference type="ARBA" id="ARBA00010617"/>
    </source>
</evidence>
<dbReference type="Gene3D" id="1.10.630.10">
    <property type="entry name" value="Cytochrome P450"/>
    <property type="match status" value="1"/>
</dbReference>
<keyword evidence="2" id="KW-0503">Monooxygenase</keyword>
<evidence type="ECO:0000313" key="3">
    <source>
        <dbReference type="EMBL" id="TKC92469.1"/>
    </source>
</evidence>
<dbReference type="GO" id="GO:0020037">
    <property type="term" value="F:heme binding"/>
    <property type="evidence" value="ECO:0007669"/>
    <property type="project" value="InterPro"/>
</dbReference>
<dbReference type="PANTHER" id="PTHR46696">
    <property type="entry name" value="P450, PUTATIVE (EUROFUNG)-RELATED"/>
    <property type="match status" value="1"/>
</dbReference>
<keyword evidence="4" id="KW-1185">Reference proteome</keyword>
<dbReference type="InterPro" id="IPR017972">
    <property type="entry name" value="Cyt_P450_CS"/>
</dbReference>
<dbReference type="InterPro" id="IPR002397">
    <property type="entry name" value="Cyt_P450_B"/>
</dbReference>
<dbReference type="RefSeq" id="WP_136892251.1">
    <property type="nucleotide sequence ID" value="NZ_SWJE01000001.1"/>
</dbReference>
<dbReference type="SUPFAM" id="SSF48264">
    <property type="entry name" value="Cytochrome P450"/>
    <property type="match status" value="1"/>
</dbReference>
<keyword evidence="2" id="KW-0349">Heme</keyword>
<name>A0A4U1IFG6_9BURK</name>
<dbReference type="GO" id="GO:0005506">
    <property type="term" value="F:iron ion binding"/>
    <property type="evidence" value="ECO:0007669"/>
    <property type="project" value="InterPro"/>
</dbReference>
<accession>A0A4U1IFG6</accession>
<dbReference type="PANTHER" id="PTHR46696:SF1">
    <property type="entry name" value="CYTOCHROME P450 YJIB-RELATED"/>
    <property type="match status" value="1"/>
</dbReference>
<dbReference type="Pfam" id="PF00067">
    <property type="entry name" value="p450"/>
    <property type="match status" value="1"/>
</dbReference>
<dbReference type="CDD" id="cd11036">
    <property type="entry name" value="AknT-like"/>
    <property type="match status" value="1"/>
</dbReference>
<keyword evidence="2" id="KW-0479">Metal-binding</keyword>
<dbReference type="Proteomes" id="UP000305539">
    <property type="component" value="Unassembled WGS sequence"/>
</dbReference>
<dbReference type="GO" id="GO:0004497">
    <property type="term" value="F:monooxygenase activity"/>
    <property type="evidence" value="ECO:0007669"/>
    <property type="project" value="UniProtKB-KW"/>
</dbReference>
<dbReference type="PROSITE" id="PS00086">
    <property type="entry name" value="CYTOCHROME_P450"/>
    <property type="match status" value="1"/>
</dbReference>
<dbReference type="AlphaFoldDB" id="A0A4U1IFG6"/>
<reference evidence="3 4" key="1">
    <citation type="submission" date="2019-04" db="EMBL/GenBank/DDBJ databases">
        <title>Trinickia sp. 7GSK02, isolated from subtropical forest soil.</title>
        <authorList>
            <person name="Gao Z.-H."/>
            <person name="Qiu L.-H."/>
        </authorList>
    </citation>
    <scope>NUCLEOTIDE SEQUENCE [LARGE SCALE GENOMIC DNA]</scope>
    <source>
        <strain evidence="3 4">7GSK02</strain>
    </source>
</reference>
<dbReference type="InterPro" id="IPR001128">
    <property type="entry name" value="Cyt_P450"/>
</dbReference>
<dbReference type="OrthoDB" id="4168525at2"/>
<dbReference type="InterPro" id="IPR036396">
    <property type="entry name" value="Cyt_P450_sf"/>
</dbReference>